<dbReference type="Proteomes" id="UP000623467">
    <property type="component" value="Unassembled WGS sequence"/>
</dbReference>
<dbReference type="GO" id="GO:0005664">
    <property type="term" value="C:nuclear origin of replication recognition complex"/>
    <property type="evidence" value="ECO:0007669"/>
    <property type="project" value="TreeGrafter"/>
</dbReference>
<dbReference type="EMBL" id="JACAZH010000021">
    <property type="protein sequence ID" value="KAF7344489.1"/>
    <property type="molecule type" value="Genomic_DNA"/>
</dbReference>
<dbReference type="SUPFAM" id="SSF52540">
    <property type="entry name" value="P-loop containing nucleoside triphosphate hydrolases"/>
    <property type="match status" value="1"/>
</dbReference>
<evidence type="ECO:0000256" key="4">
    <source>
        <dbReference type="ARBA" id="ARBA00023125"/>
    </source>
</evidence>
<dbReference type="InterPro" id="IPR027417">
    <property type="entry name" value="P-loop_NTPase"/>
</dbReference>
<evidence type="ECO:0000256" key="2">
    <source>
        <dbReference type="ARBA" id="ARBA00005334"/>
    </source>
</evidence>
<feature type="region of interest" description="Disordered" evidence="6">
    <location>
        <begin position="236"/>
        <end position="279"/>
    </location>
</feature>
<feature type="compositionally biased region" description="Polar residues" evidence="6">
    <location>
        <begin position="716"/>
        <end position="735"/>
    </location>
</feature>
<name>A0A8H6XPQ5_9AGAR</name>
<sequence>MPLATTCNKHESDENATEPPTPELLRYKLQAVMLQVINSVPYKRKSVAVVASPSWLFFAFHRCGDTQELAATATKDQWQIIVDALTSDITFSALIEDIIGRNTKFEDSPLHLIATPIVHPKQSWLRYLGAFLSSQEHGPLRIKPWMDRHFVPLAEVGLAHIKLAVGSNVRSEKKRPRLSTDDWKASKRRALANVTNTPPVAALKPIAVFKALVVFNKPRVYSTNLGKDKAPERPVLLPWNENVDPGSSSSTVARLSIPTNVNARSSSSESARPGLSTNVNTRSLSSAIARPTPPVTFKPWYPYPSSSVPCTSWSFAHSKDDVLTNSHCTIIPLPRALDEVQEAAKTNQQKMQDALATVRAPVSIPRALDQDQEAATAKTQDSAPAPVGILRRTASDAALGESPTKRVTRLQASRVDDAVPAASVGAVIKVARPGTASPTKTYAGKGRSFAADPDTSPTRPQRGRKVSDSEDENDAKQRDPAPTPTRGRKKRKVVSEREDDIDSKQPVVDEPAPARTRSQRRKKVESEDEQPVMADPAPTPSRGRGFPQRNASPESEDKIDSKQPLVAAPASTPSRGRGRSGRNVSPEGEDKIDSKSLLVADPAPTPSRGRGRLRRKVSPEGEDENDSKQPLVADPAPTPTRGRKQRKVSPESEDEQPVVADLAPTPSRGRSRRKASPESEDPLNAWPEEFKSSAAPDTPSRTRSGKLRGPVPLNASPETLSITRSGKIRTTTSSGVKLRPAENLPTPSPSPSKRPTRSSPAKSSPTKLTPRKTASPTKRQLLKARTPSPVPDSEEESLEPLPAATSSQASSPIDDAMLPMEELDLLSSLTSRASSPIETMLPVDVEEPDLPASPVVQISTAHPSTNKLASISSQHCLNAQKREILRVIQNPPDVDDEDDDESTNQIALKQLSDLLQGTVVRGEGNSCLLLGPRGSGKTRIADQCIRSLPQQPIVLRLCGWSQQSDRLAMREIAYQLSQQTGKSFLAAADDDGVAGTEDADEEPNPFLETPNPVSMTLPSSTHLPALISLLPSLSRPTIILLDAFDLCQAKPGNKGITVIGMTTRVDTVNLLEKRVKSRFSGRTIRTGPPAQSRDWIALTGRILCSKIPNHEELEGVAEWRQQWDAGVESFLQDETTTSILKETFSVTKDVRVLARLLTSVVVQLTPSSPFPVSGQLKSAADVQRARPRFPMLHALPYPSICILIACVHAEAAGHPTFTFEMLRERVRDQIRISSSAPVEINGSSIGMPKCSRVVLMSAFESLVSARILAPTVAPSASVAKGFVRFRSVVSREDVKKAVQTRNDMNLSKWLKGPSQ</sequence>
<keyword evidence="3" id="KW-0235">DNA replication</keyword>
<evidence type="ECO:0000256" key="3">
    <source>
        <dbReference type="ARBA" id="ARBA00022705"/>
    </source>
</evidence>
<accession>A0A8H6XPQ5</accession>
<dbReference type="InterPro" id="IPR032705">
    <property type="entry name" value="ORC4_C"/>
</dbReference>
<evidence type="ECO:0000313" key="9">
    <source>
        <dbReference type="EMBL" id="KAF7344489.1"/>
    </source>
</evidence>
<feature type="region of interest" description="Disordered" evidence="6">
    <location>
        <begin position="435"/>
        <end position="811"/>
    </location>
</feature>
<feature type="domain" description="Origin recognition complex subunit 4 C-terminal" evidence="8">
    <location>
        <begin position="1109"/>
        <end position="1298"/>
    </location>
</feature>
<keyword evidence="5" id="KW-0539">Nucleus</keyword>
<keyword evidence="4" id="KW-0238">DNA-binding</keyword>
<dbReference type="Pfam" id="PF14629">
    <property type="entry name" value="ORC4_C"/>
    <property type="match status" value="1"/>
</dbReference>
<dbReference type="PANTHER" id="PTHR12087">
    <property type="entry name" value="ORIGIN RECOGNITION COMPLEX SUBUNIT 4"/>
    <property type="match status" value="1"/>
</dbReference>
<proteinExistence type="inferred from homology"/>
<gene>
    <name evidence="9" type="ORF">MSAN_01930700</name>
</gene>
<comment type="caution">
    <text evidence="9">The sequence shown here is derived from an EMBL/GenBank/DDBJ whole genome shotgun (WGS) entry which is preliminary data.</text>
</comment>
<dbReference type="InterPro" id="IPR041664">
    <property type="entry name" value="AAA_16"/>
</dbReference>
<comment type="subcellular location">
    <subcellularLocation>
        <location evidence="1">Nucleus</location>
    </subcellularLocation>
</comment>
<dbReference type="GO" id="GO:0006270">
    <property type="term" value="P:DNA replication initiation"/>
    <property type="evidence" value="ECO:0007669"/>
    <property type="project" value="TreeGrafter"/>
</dbReference>
<dbReference type="GO" id="GO:0003688">
    <property type="term" value="F:DNA replication origin binding"/>
    <property type="evidence" value="ECO:0007669"/>
    <property type="project" value="TreeGrafter"/>
</dbReference>
<protein>
    <submittedName>
        <fullName evidence="9">AAA domain-containing protein</fullName>
    </submittedName>
</protein>
<dbReference type="PANTHER" id="PTHR12087:SF0">
    <property type="entry name" value="ORIGIN RECOGNITION COMPLEX SUBUNIT 4"/>
    <property type="match status" value="1"/>
</dbReference>
<feature type="compositionally biased region" description="Low complexity" evidence="6">
    <location>
        <begin position="753"/>
        <end position="767"/>
    </location>
</feature>
<dbReference type="OrthoDB" id="343623at2759"/>
<evidence type="ECO:0000259" key="7">
    <source>
        <dbReference type="Pfam" id="PF13191"/>
    </source>
</evidence>
<evidence type="ECO:0000313" key="10">
    <source>
        <dbReference type="Proteomes" id="UP000623467"/>
    </source>
</evidence>
<feature type="domain" description="Orc1-like AAA ATPase" evidence="7">
    <location>
        <begin position="908"/>
        <end position="1046"/>
    </location>
</feature>
<evidence type="ECO:0000256" key="5">
    <source>
        <dbReference type="ARBA" id="ARBA00023242"/>
    </source>
</evidence>
<evidence type="ECO:0000259" key="8">
    <source>
        <dbReference type="Pfam" id="PF14629"/>
    </source>
</evidence>
<dbReference type="Pfam" id="PF13191">
    <property type="entry name" value="AAA_16"/>
    <property type="match status" value="1"/>
</dbReference>
<reference evidence="9" key="1">
    <citation type="submission" date="2020-05" db="EMBL/GenBank/DDBJ databases">
        <title>Mycena genomes resolve the evolution of fungal bioluminescence.</title>
        <authorList>
            <person name="Tsai I.J."/>
        </authorList>
    </citation>
    <scope>NUCLEOTIDE SEQUENCE</scope>
    <source>
        <strain evidence="9">160909Yilan</strain>
    </source>
</reference>
<feature type="region of interest" description="Disordered" evidence="6">
    <location>
        <begin position="1"/>
        <end position="21"/>
    </location>
</feature>
<evidence type="ECO:0000256" key="6">
    <source>
        <dbReference type="SAM" id="MobiDB-lite"/>
    </source>
</evidence>
<evidence type="ECO:0000256" key="1">
    <source>
        <dbReference type="ARBA" id="ARBA00004123"/>
    </source>
</evidence>
<dbReference type="InterPro" id="IPR016527">
    <property type="entry name" value="ORC4"/>
</dbReference>
<dbReference type="Gene3D" id="3.40.50.300">
    <property type="entry name" value="P-loop containing nucleotide triphosphate hydrolases"/>
    <property type="match status" value="1"/>
</dbReference>
<keyword evidence="10" id="KW-1185">Reference proteome</keyword>
<organism evidence="9 10">
    <name type="scientific">Mycena sanguinolenta</name>
    <dbReference type="NCBI Taxonomy" id="230812"/>
    <lineage>
        <taxon>Eukaryota</taxon>
        <taxon>Fungi</taxon>
        <taxon>Dikarya</taxon>
        <taxon>Basidiomycota</taxon>
        <taxon>Agaricomycotina</taxon>
        <taxon>Agaricomycetes</taxon>
        <taxon>Agaricomycetidae</taxon>
        <taxon>Agaricales</taxon>
        <taxon>Marasmiineae</taxon>
        <taxon>Mycenaceae</taxon>
        <taxon>Mycena</taxon>
    </lineage>
</organism>
<comment type="similarity">
    <text evidence="2">Belongs to the ORC4 family.</text>
</comment>
<feature type="compositionally biased region" description="Polar residues" evidence="6">
    <location>
        <begin position="245"/>
        <end position="279"/>
    </location>
</feature>